<dbReference type="RefSeq" id="WP_154759730.1">
    <property type="nucleotide sequence ID" value="NZ_WMBA01000051.1"/>
</dbReference>
<evidence type="ECO:0000256" key="1">
    <source>
        <dbReference type="ARBA" id="ARBA00004202"/>
    </source>
</evidence>
<dbReference type="OrthoDB" id="3327300at2"/>
<dbReference type="GO" id="GO:0015833">
    <property type="term" value="P:peptide transport"/>
    <property type="evidence" value="ECO:0007669"/>
    <property type="project" value="InterPro"/>
</dbReference>
<sequence length="334" mass="35981">MTVGKEIPRLSVRGLQVAFRAGKDWVTVVDDVSFSVQGSEVLGLVGESGSGKSLSCLAVMGLAGDSGARIRKGSIQLDGVELVGLSERELENRRGNEIAMVFQEPMTSLNPAFTIGDQIGEVLRRHRSMPRKQARAAAIAVLDRVGIPDATRRVGAYPFEFSGGMQQRAMIAMAIACEPSVLIADEATTALDVTVQAQILDLLRDMRAQLDMAIVFVTHNMGVVADICDRVAVMYAGQIVEEADVRTLFRNPRHPYTEGLLRCTPRLSGRADRLPVIPGSTPLPAEFATGCRFGERCSYHSASCDEPVPLTLSHKDSQVRCVRSAELTLGGGVS</sequence>
<keyword evidence="4" id="KW-1003">Cell membrane</keyword>
<comment type="similarity">
    <text evidence="2">Belongs to the ABC transporter superfamily.</text>
</comment>
<evidence type="ECO:0000256" key="6">
    <source>
        <dbReference type="ARBA" id="ARBA00022840"/>
    </source>
</evidence>
<dbReference type="SUPFAM" id="SSF52540">
    <property type="entry name" value="P-loop containing nucleoside triphosphate hydrolases"/>
    <property type="match status" value="1"/>
</dbReference>
<dbReference type="Pfam" id="PF08352">
    <property type="entry name" value="oligo_HPY"/>
    <property type="match status" value="1"/>
</dbReference>
<dbReference type="InterPro" id="IPR003593">
    <property type="entry name" value="AAA+_ATPase"/>
</dbReference>
<dbReference type="InterPro" id="IPR027417">
    <property type="entry name" value="P-loop_NTPase"/>
</dbReference>
<evidence type="ECO:0000313" key="10">
    <source>
        <dbReference type="Proteomes" id="UP000440096"/>
    </source>
</evidence>
<comment type="caution">
    <text evidence="9">The sequence shown here is derived from an EMBL/GenBank/DDBJ whole genome shotgun (WGS) entry which is preliminary data.</text>
</comment>
<comment type="subcellular location">
    <subcellularLocation>
        <location evidence="1">Cell membrane</location>
        <topology evidence="1">Peripheral membrane protein</topology>
    </subcellularLocation>
</comment>
<evidence type="ECO:0000256" key="4">
    <source>
        <dbReference type="ARBA" id="ARBA00022475"/>
    </source>
</evidence>
<dbReference type="Gene3D" id="3.40.50.300">
    <property type="entry name" value="P-loop containing nucleotide triphosphate hydrolases"/>
    <property type="match status" value="1"/>
</dbReference>
<dbReference type="InterPro" id="IPR003439">
    <property type="entry name" value="ABC_transporter-like_ATP-bd"/>
</dbReference>
<protein>
    <submittedName>
        <fullName evidence="9">ATP-binding cassette domain-containing protein</fullName>
    </submittedName>
</protein>
<proteinExistence type="inferred from homology"/>
<evidence type="ECO:0000259" key="8">
    <source>
        <dbReference type="PROSITE" id="PS50893"/>
    </source>
</evidence>
<evidence type="ECO:0000256" key="5">
    <source>
        <dbReference type="ARBA" id="ARBA00022741"/>
    </source>
</evidence>
<keyword evidence="7" id="KW-0472">Membrane</keyword>
<dbReference type="InterPro" id="IPR050388">
    <property type="entry name" value="ABC_Ni/Peptide_Import"/>
</dbReference>
<dbReference type="SMART" id="SM00382">
    <property type="entry name" value="AAA"/>
    <property type="match status" value="1"/>
</dbReference>
<dbReference type="GO" id="GO:0016887">
    <property type="term" value="F:ATP hydrolysis activity"/>
    <property type="evidence" value="ECO:0007669"/>
    <property type="project" value="InterPro"/>
</dbReference>
<dbReference type="PROSITE" id="PS50893">
    <property type="entry name" value="ABC_TRANSPORTER_2"/>
    <property type="match status" value="1"/>
</dbReference>
<dbReference type="PANTHER" id="PTHR43297">
    <property type="entry name" value="OLIGOPEPTIDE TRANSPORT ATP-BINDING PROTEIN APPD"/>
    <property type="match status" value="1"/>
</dbReference>
<evidence type="ECO:0000256" key="7">
    <source>
        <dbReference type="ARBA" id="ARBA00023136"/>
    </source>
</evidence>
<dbReference type="GO" id="GO:0005886">
    <property type="term" value="C:plasma membrane"/>
    <property type="evidence" value="ECO:0007669"/>
    <property type="project" value="UniProtKB-SubCell"/>
</dbReference>
<dbReference type="PANTHER" id="PTHR43297:SF2">
    <property type="entry name" value="DIPEPTIDE TRANSPORT ATP-BINDING PROTEIN DPPD"/>
    <property type="match status" value="1"/>
</dbReference>
<reference evidence="9 10" key="1">
    <citation type="submission" date="2019-11" db="EMBL/GenBank/DDBJ databases">
        <title>Draft genome of Amycolatopsis RM579.</title>
        <authorList>
            <person name="Duangmal K."/>
            <person name="Mingma R."/>
        </authorList>
    </citation>
    <scope>NUCLEOTIDE SEQUENCE [LARGE SCALE GENOMIC DNA]</scope>
    <source>
        <strain evidence="9 10">RM579</strain>
    </source>
</reference>
<dbReference type="AlphaFoldDB" id="A0A6N7Z5L5"/>
<keyword evidence="6 9" id="KW-0067">ATP-binding</keyword>
<dbReference type="InterPro" id="IPR017871">
    <property type="entry name" value="ABC_transporter-like_CS"/>
</dbReference>
<gene>
    <name evidence="9" type="ORF">GKO32_27045</name>
</gene>
<keyword evidence="10" id="KW-1185">Reference proteome</keyword>
<dbReference type="Proteomes" id="UP000440096">
    <property type="component" value="Unassembled WGS sequence"/>
</dbReference>
<dbReference type="InterPro" id="IPR013563">
    <property type="entry name" value="Oligopep_ABC_C"/>
</dbReference>
<dbReference type="PROSITE" id="PS00211">
    <property type="entry name" value="ABC_TRANSPORTER_1"/>
    <property type="match status" value="1"/>
</dbReference>
<dbReference type="Pfam" id="PF00005">
    <property type="entry name" value="ABC_tran"/>
    <property type="match status" value="1"/>
</dbReference>
<organism evidence="9 10">
    <name type="scientific">Amycolatopsis pithecellobii</name>
    <dbReference type="NCBI Taxonomy" id="664692"/>
    <lineage>
        <taxon>Bacteria</taxon>
        <taxon>Bacillati</taxon>
        <taxon>Actinomycetota</taxon>
        <taxon>Actinomycetes</taxon>
        <taxon>Pseudonocardiales</taxon>
        <taxon>Pseudonocardiaceae</taxon>
        <taxon>Amycolatopsis</taxon>
    </lineage>
</organism>
<evidence type="ECO:0000313" key="9">
    <source>
        <dbReference type="EMBL" id="MTD57603.1"/>
    </source>
</evidence>
<keyword evidence="3" id="KW-0813">Transport</keyword>
<name>A0A6N7Z5L5_9PSEU</name>
<feature type="domain" description="ABC transporter" evidence="8">
    <location>
        <begin position="12"/>
        <end position="261"/>
    </location>
</feature>
<keyword evidence="5" id="KW-0547">Nucleotide-binding</keyword>
<dbReference type="NCBIfam" id="TIGR01727">
    <property type="entry name" value="oligo_HPY"/>
    <property type="match status" value="1"/>
</dbReference>
<accession>A0A6N7Z5L5</accession>
<evidence type="ECO:0000256" key="3">
    <source>
        <dbReference type="ARBA" id="ARBA00022448"/>
    </source>
</evidence>
<dbReference type="CDD" id="cd03257">
    <property type="entry name" value="ABC_NikE_OppD_transporters"/>
    <property type="match status" value="1"/>
</dbReference>
<dbReference type="GO" id="GO:0005524">
    <property type="term" value="F:ATP binding"/>
    <property type="evidence" value="ECO:0007669"/>
    <property type="project" value="UniProtKB-KW"/>
</dbReference>
<dbReference type="FunFam" id="3.40.50.300:FF:000016">
    <property type="entry name" value="Oligopeptide ABC transporter ATP-binding component"/>
    <property type="match status" value="1"/>
</dbReference>
<evidence type="ECO:0000256" key="2">
    <source>
        <dbReference type="ARBA" id="ARBA00005417"/>
    </source>
</evidence>
<dbReference type="EMBL" id="WMBA01000051">
    <property type="protein sequence ID" value="MTD57603.1"/>
    <property type="molecule type" value="Genomic_DNA"/>
</dbReference>